<keyword evidence="10" id="KW-0511">Multifunctional enzyme</keyword>
<dbReference type="InterPro" id="IPR036875">
    <property type="entry name" value="Znf_CCHC_sf"/>
</dbReference>
<name>A0AAV0WLX8_9HEMI</name>
<keyword evidence="11" id="KW-0479">Metal-binding</keyword>
<sequence>MPNCVGALDGKHVVHQVCMYACTAGTVASGDKEKSVVPIENKLRCWNCQKTGHSRRDCPSPRRNGDKCASCHWFGGKHHKSCTVKDKEEGKSNADNSTMCTSIGPDRRSGGTLHEKQVYLNGVHAMTGLIDSGSSVCILRESAGRRCGLIWEPDNTTIVGFGANAQTTTIGKTVVSLSIDEATLAAAVIYIVPDTSHQLDLLIGRPWCEAPEISYIKHGDSLTYYNTISFPFTQAASNESCSAEGALVVCDTKRIEANCVDVVTAMVNEVQIQVPVKNDSEHAVEVQANDILARRAVVAQFPQVKAEPLNRPLTYDDIRKPECLNTEQQTELLNLVNEYRSCFALNMSELGCTDLGTMDITIKPGSEPFAAKPYRVSRNEREEIQRHVQVWKDHGIVEDSTSAYAAPVLLVRKKSGESRLVVDYRRLNDQTVKQVYPLPNIDDLLEQMAGYRMFTVLDLAHAYLQIPLTDAAKPLTSFITPDGTGQFTRMVFGLKNAPFEFTKVMDRAIGRLKNRIVINYFDDYFIPARDWEEMKERLRQVLEALVAAKLTLRPTKCIFAAKSIECLGFELSADGVRPGVVKLRAIEEFPKPKNEHEVRRFMGLASFFRRFVPKFAEKARPITELTRKETKFKWGPEQQSAFEQIKLDLLSEPVLQLFDATRPTELHTDASCNGLAGMLLQRDESGELRLVHCYSKKTSETERRYHSSKLELMAIVWTLDRMRSWLIGVHVIIITDCQALVYMNSLKSTNSQITRWFDLIQEFDVEVRHRAGTAMSHVDALSRAPTEDSSDTLDDLITERLEVCVAVTEEEYVKGMQYSDPELREIIESLKQATASKITTQNYKLINGLLYRLVQSATGPRKLWMVPKRMRKSLVVKFHDLSGHFAVERTVSRMMERYYFPRMRRYVKAHINMCPECAIYKKLRGRQAGMLHPITPGNRPFETVNIDHLGPFPVSSKGNAYILVLVDNLTKFVKLYPSKTIQSRVVVGQLKTFALTYGLPKRIVTDRGTAFQSECFNQYCETNGIEHHAVSVRHPRANGQVERVNSTLLGAITTQMGDEATWDKNLSELELNLNTAPNQTTGVSPFFAVYGYDALKTDGLLDTLTNTTPVYQQPAATQQKLREDIAEKQATWKLRHDQHRKHMSLELGEIVYLRRPPVSTGSSTKLQPKFRGPMVVTAVNAGDTYKLADLHHTGGHLYATTAHVSALKRFSEKDEQSEESDAEQDGTVSTDQEVEQDTEVQHLGTQTPTPDEETPTRPKRVRKRPAHLRDYI</sequence>
<evidence type="ECO:0000256" key="1">
    <source>
        <dbReference type="ARBA" id="ARBA00012493"/>
    </source>
</evidence>
<dbReference type="InterPro" id="IPR050951">
    <property type="entry name" value="Retrovirus_Pol_polyprotein"/>
</dbReference>
<dbReference type="CDD" id="cd01647">
    <property type="entry name" value="RT_LTR"/>
    <property type="match status" value="1"/>
</dbReference>
<dbReference type="PROSITE" id="PS50878">
    <property type="entry name" value="RT_POL"/>
    <property type="match status" value="1"/>
</dbReference>
<dbReference type="Pfam" id="PF17921">
    <property type="entry name" value="Integrase_H2C2"/>
    <property type="match status" value="1"/>
</dbReference>
<dbReference type="InterPro" id="IPR001995">
    <property type="entry name" value="Peptidase_A2_cat"/>
</dbReference>
<dbReference type="GO" id="GO:0004190">
    <property type="term" value="F:aspartic-type endopeptidase activity"/>
    <property type="evidence" value="ECO:0007669"/>
    <property type="project" value="UniProtKB-KW"/>
</dbReference>
<evidence type="ECO:0000256" key="8">
    <source>
        <dbReference type="ARBA" id="ARBA00022801"/>
    </source>
</evidence>
<dbReference type="InterPro" id="IPR012337">
    <property type="entry name" value="RNaseH-like_sf"/>
</dbReference>
<dbReference type="PROSITE" id="PS50175">
    <property type="entry name" value="ASP_PROT_RETROV"/>
    <property type="match status" value="1"/>
</dbReference>
<dbReference type="Proteomes" id="UP001160148">
    <property type="component" value="Unassembled WGS sequence"/>
</dbReference>
<keyword evidence="6" id="KW-0064">Aspartyl protease</keyword>
<evidence type="ECO:0000256" key="4">
    <source>
        <dbReference type="ARBA" id="ARBA00022695"/>
    </source>
</evidence>
<dbReference type="Gene3D" id="4.10.60.10">
    <property type="entry name" value="Zinc finger, CCHC-type"/>
    <property type="match status" value="1"/>
</dbReference>
<evidence type="ECO:0000256" key="2">
    <source>
        <dbReference type="ARBA" id="ARBA00022670"/>
    </source>
</evidence>
<dbReference type="SUPFAM" id="SSF56672">
    <property type="entry name" value="DNA/RNA polymerases"/>
    <property type="match status" value="1"/>
</dbReference>
<keyword evidence="11" id="KW-0863">Zinc-finger</keyword>
<dbReference type="PANTHER" id="PTHR37984">
    <property type="entry name" value="PROTEIN CBG26694"/>
    <property type="match status" value="1"/>
</dbReference>
<dbReference type="PANTHER" id="PTHR37984:SF5">
    <property type="entry name" value="PROTEIN NYNRIN-LIKE"/>
    <property type="match status" value="1"/>
</dbReference>
<dbReference type="InterPro" id="IPR001878">
    <property type="entry name" value="Znf_CCHC"/>
</dbReference>
<evidence type="ECO:0000259" key="16">
    <source>
        <dbReference type="PROSITE" id="PS50994"/>
    </source>
</evidence>
<dbReference type="EMBL" id="CARXXK010000002">
    <property type="protein sequence ID" value="CAI6357004.1"/>
    <property type="molecule type" value="Genomic_DNA"/>
</dbReference>
<evidence type="ECO:0000256" key="11">
    <source>
        <dbReference type="PROSITE-ProRule" id="PRU00047"/>
    </source>
</evidence>
<feature type="compositionally biased region" description="Basic residues" evidence="12">
    <location>
        <begin position="1257"/>
        <end position="1266"/>
    </location>
</feature>
<dbReference type="GO" id="GO:0003677">
    <property type="term" value="F:DNA binding"/>
    <property type="evidence" value="ECO:0007669"/>
    <property type="project" value="UniProtKB-KW"/>
</dbReference>
<evidence type="ECO:0000256" key="9">
    <source>
        <dbReference type="ARBA" id="ARBA00023125"/>
    </source>
</evidence>
<gene>
    <name evidence="17" type="ORF">MEUPH1_LOCUS12678</name>
</gene>
<evidence type="ECO:0000256" key="12">
    <source>
        <dbReference type="SAM" id="MobiDB-lite"/>
    </source>
</evidence>
<dbReference type="Gene3D" id="3.10.10.10">
    <property type="entry name" value="HIV Type 1 Reverse Transcriptase, subunit A, domain 1"/>
    <property type="match status" value="1"/>
</dbReference>
<evidence type="ECO:0000256" key="3">
    <source>
        <dbReference type="ARBA" id="ARBA00022679"/>
    </source>
</evidence>
<dbReference type="InterPro" id="IPR043128">
    <property type="entry name" value="Rev_trsase/Diguanyl_cyclase"/>
</dbReference>
<evidence type="ECO:0000256" key="7">
    <source>
        <dbReference type="ARBA" id="ARBA00022759"/>
    </source>
</evidence>
<evidence type="ECO:0000256" key="6">
    <source>
        <dbReference type="ARBA" id="ARBA00022750"/>
    </source>
</evidence>
<keyword evidence="4" id="KW-0548">Nucleotidyltransferase</keyword>
<dbReference type="Gene3D" id="1.10.340.70">
    <property type="match status" value="1"/>
</dbReference>
<feature type="region of interest" description="Disordered" evidence="12">
    <location>
        <begin position="1209"/>
        <end position="1272"/>
    </location>
</feature>
<evidence type="ECO:0000256" key="5">
    <source>
        <dbReference type="ARBA" id="ARBA00022722"/>
    </source>
</evidence>
<dbReference type="Pfam" id="PF00665">
    <property type="entry name" value="rve"/>
    <property type="match status" value="1"/>
</dbReference>
<dbReference type="EC" id="2.7.7.49" evidence="1"/>
<dbReference type="FunFam" id="3.30.70.270:FF:000026">
    <property type="entry name" value="Transposon Ty3-G Gag-Pol polyprotein"/>
    <property type="match status" value="1"/>
</dbReference>
<dbReference type="PROSITE" id="PS50994">
    <property type="entry name" value="INTEGRASE"/>
    <property type="match status" value="1"/>
</dbReference>
<dbReference type="InterPro" id="IPR043502">
    <property type="entry name" value="DNA/RNA_pol_sf"/>
</dbReference>
<dbReference type="CDD" id="cd09274">
    <property type="entry name" value="RNase_HI_RT_Ty3"/>
    <property type="match status" value="1"/>
</dbReference>
<keyword evidence="5" id="KW-0540">Nuclease</keyword>
<feature type="domain" description="Reverse transcriptase" evidence="15">
    <location>
        <begin position="392"/>
        <end position="571"/>
    </location>
</feature>
<keyword evidence="7" id="KW-0255">Endonuclease</keyword>
<evidence type="ECO:0000259" key="13">
    <source>
        <dbReference type="PROSITE" id="PS50158"/>
    </source>
</evidence>
<dbReference type="InterPro" id="IPR041588">
    <property type="entry name" value="Integrase_H2C2"/>
</dbReference>
<dbReference type="InterPro" id="IPR000477">
    <property type="entry name" value="RT_dom"/>
</dbReference>
<dbReference type="Pfam" id="PF13650">
    <property type="entry name" value="Asp_protease_2"/>
    <property type="match status" value="1"/>
</dbReference>
<keyword evidence="2" id="KW-0645">Protease</keyword>
<accession>A0AAV0WLX8</accession>
<evidence type="ECO:0000313" key="17">
    <source>
        <dbReference type="EMBL" id="CAI6357004.1"/>
    </source>
</evidence>
<reference evidence="17 18" key="1">
    <citation type="submission" date="2023-01" db="EMBL/GenBank/DDBJ databases">
        <authorList>
            <person name="Whitehead M."/>
        </authorList>
    </citation>
    <scope>NUCLEOTIDE SEQUENCE [LARGE SCALE GENOMIC DNA]</scope>
</reference>
<dbReference type="Pfam" id="PF00078">
    <property type="entry name" value="RVT_1"/>
    <property type="match status" value="1"/>
</dbReference>
<dbReference type="SMART" id="SM00343">
    <property type="entry name" value="ZnF_C2HC"/>
    <property type="match status" value="1"/>
</dbReference>
<dbReference type="FunFam" id="3.30.420.10:FF:000032">
    <property type="entry name" value="Retrovirus-related Pol polyprotein from transposon 297-like Protein"/>
    <property type="match status" value="1"/>
</dbReference>
<dbReference type="GO" id="GO:0042575">
    <property type="term" value="C:DNA polymerase complex"/>
    <property type="evidence" value="ECO:0007669"/>
    <property type="project" value="UniProtKB-ARBA"/>
</dbReference>
<dbReference type="CDD" id="cd00303">
    <property type="entry name" value="retropepsin_like"/>
    <property type="match status" value="1"/>
</dbReference>
<dbReference type="FunFam" id="1.10.340.70:FF:000001">
    <property type="entry name" value="Retrovirus-related Pol polyprotein from transposon gypsy-like Protein"/>
    <property type="match status" value="1"/>
</dbReference>
<dbReference type="GO" id="GO:0008270">
    <property type="term" value="F:zinc ion binding"/>
    <property type="evidence" value="ECO:0007669"/>
    <property type="project" value="UniProtKB-KW"/>
</dbReference>
<dbReference type="PROSITE" id="PS50158">
    <property type="entry name" value="ZF_CCHC"/>
    <property type="match status" value="1"/>
</dbReference>
<dbReference type="GO" id="GO:0015074">
    <property type="term" value="P:DNA integration"/>
    <property type="evidence" value="ECO:0007669"/>
    <property type="project" value="InterPro"/>
</dbReference>
<comment type="caution">
    <text evidence="17">The sequence shown here is derived from an EMBL/GenBank/DDBJ whole genome shotgun (WGS) entry which is preliminary data.</text>
</comment>
<keyword evidence="18" id="KW-1185">Reference proteome</keyword>
<keyword evidence="11" id="KW-0862">Zinc</keyword>
<feature type="domain" description="CCHC-type" evidence="13">
    <location>
        <begin position="44"/>
        <end position="60"/>
    </location>
</feature>
<evidence type="ECO:0000256" key="10">
    <source>
        <dbReference type="ARBA" id="ARBA00023268"/>
    </source>
</evidence>
<dbReference type="InterPro" id="IPR036397">
    <property type="entry name" value="RNaseH_sf"/>
</dbReference>
<dbReference type="SUPFAM" id="SSF53098">
    <property type="entry name" value="Ribonuclease H-like"/>
    <property type="match status" value="1"/>
</dbReference>
<dbReference type="Pfam" id="PF00098">
    <property type="entry name" value="zf-CCHC"/>
    <property type="match status" value="1"/>
</dbReference>
<keyword evidence="9" id="KW-0238">DNA-binding</keyword>
<keyword evidence="3" id="KW-0808">Transferase</keyword>
<feature type="compositionally biased region" description="Acidic residues" evidence="12">
    <location>
        <begin position="1215"/>
        <end position="1224"/>
    </location>
</feature>
<dbReference type="Pfam" id="PF17919">
    <property type="entry name" value="RT_RNaseH_2"/>
    <property type="match status" value="1"/>
</dbReference>
<dbReference type="InterPro" id="IPR001584">
    <property type="entry name" value="Integrase_cat-core"/>
</dbReference>
<dbReference type="GO" id="GO:0006508">
    <property type="term" value="P:proteolysis"/>
    <property type="evidence" value="ECO:0007669"/>
    <property type="project" value="UniProtKB-KW"/>
</dbReference>
<dbReference type="InterPro" id="IPR021109">
    <property type="entry name" value="Peptidase_aspartic_dom_sf"/>
</dbReference>
<evidence type="ECO:0000259" key="14">
    <source>
        <dbReference type="PROSITE" id="PS50175"/>
    </source>
</evidence>
<dbReference type="Gene3D" id="3.30.70.270">
    <property type="match status" value="2"/>
</dbReference>
<keyword evidence="8" id="KW-0378">Hydrolase</keyword>
<evidence type="ECO:0000259" key="15">
    <source>
        <dbReference type="PROSITE" id="PS50878"/>
    </source>
</evidence>
<dbReference type="GO" id="GO:0004519">
    <property type="term" value="F:endonuclease activity"/>
    <property type="evidence" value="ECO:0007669"/>
    <property type="project" value="UniProtKB-KW"/>
</dbReference>
<dbReference type="GO" id="GO:0003964">
    <property type="term" value="F:RNA-directed DNA polymerase activity"/>
    <property type="evidence" value="ECO:0007669"/>
    <property type="project" value="UniProtKB-EC"/>
</dbReference>
<dbReference type="SUPFAM" id="SSF57756">
    <property type="entry name" value="Retrovirus zinc finger-like domains"/>
    <property type="match status" value="1"/>
</dbReference>
<protein>
    <recommendedName>
        <fullName evidence="1">RNA-directed DNA polymerase</fullName>
        <ecNumber evidence="1">2.7.7.49</ecNumber>
    </recommendedName>
</protein>
<evidence type="ECO:0000313" key="18">
    <source>
        <dbReference type="Proteomes" id="UP001160148"/>
    </source>
</evidence>
<dbReference type="InterPro" id="IPR041577">
    <property type="entry name" value="RT_RNaseH_2"/>
</dbReference>
<feature type="domain" description="Integrase catalytic" evidence="16">
    <location>
        <begin position="936"/>
        <end position="1093"/>
    </location>
</feature>
<feature type="domain" description="Peptidase A2" evidence="14">
    <location>
        <begin position="126"/>
        <end position="207"/>
    </location>
</feature>
<dbReference type="AlphaFoldDB" id="A0AAV0WLX8"/>
<proteinExistence type="predicted"/>
<organism evidence="17 18">
    <name type="scientific">Macrosiphum euphorbiae</name>
    <name type="common">potato aphid</name>
    <dbReference type="NCBI Taxonomy" id="13131"/>
    <lineage>
        <taxon>Eukaryota</taxon>
        <taxon>Metazoa</taxon>
        <taxon>Ecdysozoa</taxon>
        <taxon>Arthropoda</taxon>
        <taxon>Hexapoda</taxon>
        <taxon>Insecta</taxon>
        <taxon>Pterygota</taxon>
        <taxon>Neoptera</taxon>
        <taxon>Paraneoptera</taxon>
        <taxon>Hemiptera</taxon>
        <taxon>Sternorrhyncha</taxon>
        <taxon>Aphidomorpha</taxon>
        <taxon>Aphidoidea</taxon>
        <taxon>Aphididae</taxon>
        <taxon>Macrosiphini</taxon>
        <taxon>Macrosiphum</taxon>
    </lineage>
</organism>
<dbReference type="Gene3D" id="3.30.420.10">
    <property type="entry name" value="Ribonuclease H-like superfamily/Ribonuclease H"/>
    <property type="match status" value="1"/>
</dbReference>
<dbReference type="Gene3D" id="2.40.70.10">
    <property type="entry name" value="Acid Proteases"/>
    <property type="match status" value="1"/>
</dbReference>
<dbReference type="SUPFAM" id="SSF50630">
    <property type="entry name" value="Acid proteases"/>
    <property type="match status" value="1"/>
</dbReference>